<gene>
    <name evidence="1" type="ORF">PoB_006295200</name>
</gene>
<proteinExistence type="predicted"/>
<evidence type="ECO:0000313" key="1">
    <source>
        <dbReference type="EMBL" id="GFO36447.1"/>
    </source>
</evidence>
<comment type="caution">
    <text evidence="1">The sequence shown here is derived from an EMBL/GenBank/DDBJ whole genome shotgun (WGS) entry which is preliminary data.</text>
</comment>
<protein>
    <submittedName>
        <fullName evidence="1">Acyl-CoA thioesterase 9, mitochondrial</fullName>
    </submittedName>
</protein>
<keyword evidence="2" id="KW-1185">Reference proteome</keyword>
<sequence length="225" mass="25037">MEKSGSPCKRLVNFYARDTTRLNFQLKSYVSYKPNPEAVAIDAFNLTWGKHMIPFSLSTFSSYFQDTEQDTEGQSNELPHCSILDSSNVLSYPYENVDRQACASLSETDPLTAAGKPEHSSPSSQETEDGSVYNKIFGGFVMMKAFELVSTTASIFFRGCPGVSRSIDDMLFFKSVEISYVLHLAPTIKPGGKGIMRLNALGVCLFYSTSICTRFFRFVLFFSGS</sequence>
<organism evidence="1 2">
    <name type="scientific">Plakobranchus ocellatus</name>
    <dbReference type="NCBI Taxonomy" id="259542"/>
    <lineage>
        <taxon>Eukaryota</taxon>
        <taxon>Metazoa</taxon>
        <taxon>Spiralia</taxon>
        <taxon>Lophotrochozoa</taxon>
        <taxon>Mollusca</taxon>
        <taxon>Gastropoda</taxon>
        <taxon>Heterobranchia</taxon>
        <taxon>Euthyneura</taxon>
        <taxon>Panpulmonata</taxon>
        <taxon>Sacoglossa</taxon>
        <taxon>Placobranchoidea</taxon>
        <taxon>Plakobranchidae</taxon>
        <taxon>Plakobranchus</taxon>
    </lineage>
</organism>
<accession>A0AAV4CX14</accession>
<name>A0AAV4CX14_9GAST</name>
<dbReference type="Proteomes" id="UP000735302">
    <property type="component" value="Unassembled WGS sequence"/>
</dbReference>
<dbReference type="Gene3D" id="3.10.129.10">
    <property type="entry name" value="Hotdog Thioesterase"/>
    <property type="match status" value="1"/>
</dbReference>
<evidence type="ECO:0000313" key="2">
    <source>
        <dbReference type="Proteomes" id="UP000735302"/>
    </source>
</evidence>
<dbReference type="AlphaFoldDB" id="A0AAV4CX14"/>
<dbReference type="EMBL" id="BLXT01007071">
    <property type="protein sequence ID" value="GFO36447.1"/>
    <property type="molecule type" value="Genomic_DNA"/>
</dbReference>
<dbReference type="InterPro" id="IPR029069">
    <property type="entry name" value="HotDog_dom_sf"/>
</dbReference>
<reference evidence="1 2" key="1">
    <citation type="journal article" date="2021" name="Elife">
        <title>Chloroplast acquisition without the gene transfer in kleptoplastic sea slugs, Plakobranchus ocellatus.</title>
        <authorList>
            <person name="Maeda T."/>
            <person name="Takahashi S."/>
            <person name="Yoshida T."/>
            <person name="Shimamura S."/>
            <person name="Takaki Y."/>
            <person name="Nagai Y."/>
            <person name="Toyoda A."/>
            <person name="Suzuki Y."/>
            <person name="Arimoto A."/>
            <person name="Ishii H."/>
            <person name="Satoh N."/>
            <person name="Nishiyama T."/>
            <person name="Hasebe M."/>
            <person name="Maruyama T."/>
            <person name="Minagawa J."/>
            <person name="Obokata J."/>
            <person name="Shigenobu S."/>
        </authorList>
    </citation>
    <scope>NUCLEOTIDE SEQUENCE [LARGE SCALE GENOMIC DNA]</scope>
</reference>
<dbReference type="SUPFAM" id="SSF54637">
    <property type="entry name" value="Thioesterase/thiol ester dehydrase-isomerase"/>
    <property type="match status" value="1"/>
</dbReference>